<dbReference type="PANTHER" id="PTHR12560">
    <property type="entry name" value="LONGEVITY ASSURANCE FACTOR 1 LAG1"/>
    <property type="match status" value="1"/>
</dbReference>
<proteinExistence type="predicted"/>
<keyword evidence="2" id="KW-1133">Transmembrane helix</keyword>
<keyword evidence="4" id="KW-1185">Reference proteome</keyword>
<evidence type="ECO:0000256" key="1">
    <source>
        <dbReference type="ARBA" id="ARBA00004477"/>
    </source>
</evidence>
<reference evidence="3 4" key="1">
    <citation type="submission" date="2017-11" db="EMBL/GenBank/DDBJ databases">
        <title>De-novo sequencing of pomegranate (Punica granatum L.) genome.</title>
        <authorList>
            <person name="Akparov Z."/>
            <person name="Amiraslanov A."/>
            <person name="Hajiyeva S."/>
            <person name="Abbasov M."/>
            <person name="Kaur K."/>
            <person name="Hamwieh A."/>
            <person name="Solovyev V."/>
            <person name="Salamov A."/>
            <person name="Braich B."/>
            <person name="Kosarev P."/>
            <person name="Mahmoud A."/>
            <person name="Hajiyev E."/>
            <person name="Babayeva S."/>
            <person name="Izzatullayeva V."/>
            <person name="Mammadov A."/>
            <person name="Mammadov A."/>
            <person name="Sharifova S."/>
            <person name="Ojaghi J."/>
            <person name="Eynullazada K."/>
            <person name="Bayramov B."/>
            <person name="Abdulazimova A."/>
            <person name="Shahmuradov I."/>
        </authorList>
    </citation>
    <scope>NUCLEOTIDE SEQUENCE [LARGE SCALE GENOMIC DNA]</scope>
    <source>
        <strain evidence="4">cv. AG2017</strain>
        <tissue evidence="3">Leaf</tissue>
    </source>
</reference>
<dbReference type="STRING" id="22663.A0A2I0HPQ5"/>
<keyword evidence="2" id="KW-0472">Membrane</keyword>
<dbReference type="Proteomes" id="UP000233551">
    <property type="component" value="Unassembled WGS sequence"/>
</dbReference>
<sequence length="142" mass="16365">MEEPSTMGVDAPSAWNFLIAIYFAFSFVVARYLLDRFVFRRLACWLLNNGVTPLKINVAMQAKIAKCAESMWKLTYYGTVEICILTIGYNEPWFTDTKQYFKGWPNQELNNGYEEFAYKTGCCAVNSFSLRVKLDCLGQFNL</sequence>
<organism evidence="3 4">
    <name type="scientific">Punica granatum</name>
    <name type="common">Pomegranate</name>
    <dbReference type="NCBI Taxonomy" id="22663"/>
    <lineage>
        <taxon>Eukaryota</taxon>
        <taxon>Viridiplantae</taxon>
        <taxon>Streptophyta</taxon>
        <taxon>Embryophyta</taxon>
        <taxon>Tracheophyta</taxon>
        <taxon>Spermatophyta</taxon>
        <taxon>Magnoliopsida</taxon>
        <taxon>eudicotyledons</taxon>
        <taxon>Gunneridae</taxon>
        <taxon>Pentapetalae</taxon>
        <taxon>rosids</taxon>
        <taxon>malvids</taxon>
        <taxon>Myrtales</taxon>
        <taxon>Lythraceae</taxon>
        <taxon>Punica</taxon>
    </lineage>
</organism>
<comment type="caution">
    <text evidence="3">The sequence shown here is derived from an EMBL/GenBank/DDBJ whole genome shotgun (WGS) entry which is preliminary data.</text>
</comment>
<dbReference type="AlphaFoldDB" id="A0A2I0HPQ5"/>
<dbReference type="EMBL" id="PGOL01006560">
    <property type="protein sequence ID" value="PKI33553.1"/>
    <property type="molecule type" value="Genomic_DNA"/>
</dbReference>
<gene>
    <name evidence="3" type="ORF">CRG98_046109</name>
</gene>
<comment type="subcellular location">
    <subcellularLocation>
        <location evidence="1">Endoplasmic reticulum membrane</location>
        <topology evidence="1">Multi-pass membrane protein</topology>
    </subcellularLocation>
</comment>
<name>A0A2I0HPQ5_PUNGR</name>
<protein>
    <submittedName>
        <fullName evidence="3">Uncharacterized protein</fullName>
    </submittedName>
</protein>
<accession>A0A2I0HPQ5</accession>
<keyword evidence="2" id="KW-0812">Transmembrane</keyword>
<evidence type="ECO:0000313" key="4">
    <source>
        <dbReference type="Proteomes" id="UP000233551"/>
    </source>
</evidence>
<dbReference type="InterPro" id="IPR016439">
    <property type="entry name" value="Lag1/Lac1-like"/>
</dbReference>
<dbReference type="GO" id="GO:0046513">
    <property type="term" value="P:ceramide biosynthetic process"/>
    <property type="evidence" value="ECO:0007669"/>
    <property type="project" value="InterPro"/>
</dbReference>
<feature type="transmembrane region" description="Helical" evidence="2">
    <location>
        <begin position="14"/>
        <end position="34"/>
    </location>
</feature>
<evidence type="ECO:0000256" key="2">
    <source>
        <dbReference type="SAM" id="Phobius"/>
    </source>
</evidence>
<evidence type="ECO:0000313" key="3">
    <source>
        <dbReference type="EMBL" id="PKI33553.1"/>
    </source>
</evidence>
<dbReference type="PANTHER" id="PTHR12560:SF0">
    <property type="entry name" value="LD18904P"/>
    <property type="match status" value="1"/>
</dbReference>
<dbReference type="GO" id="GO:0005789">
    <property type="term" value="C:endoplasmic reticulum membrane"/>
    <property type="evidence" value="ECO:0007669"/>
    <property type="project" value="UniProtKB-SubCell"/>
</dbReference>
<dbReference type="GO" id="GO:0050291">
    <property type="term" value="F:sphingosine N-acyltransferase activity"/>
    <property type="evidence" value="ECO:0007669"/>
    <property type="project" value="InterPro"/>
</dbReference>